<accession>A0AAD6ZKQ0</accession>
<evidence type="ECO:0000256" key="1">
    <source>
        <dbReference type="SAM" id="MobiDB-lite"/>
    </source>
</evidence>
<keyword evidence="3" id="KW-1185">Reference proteome</keyword>
<organism evidence="2 3">
    <name type="scientific">Mycena albidolilacea</name>
    <dbReference type="NCBI Taxonomy" id="1033008"/>
    <lineage>
        <taxon>Eukaryota</taxon>
        <taxon>Fungi</taxon>
        <taxon>Dikarya</taxon>
        <taxon>Basidiomycota</taxon>
        <taxon>Agaricomycotina</taxon>
        <taxon>Agaricomycetes</taxon>
        <taxon>Agaricomycetidae</taxon>
        <taxon>Agaricales</taxon>
        <taxon>Marasmiineae</taxon>
        <taxon>Mycenaceae</taxon>
        <taxon>Mycena</taxon>
    </lineage>
</organism>
<feature type="compositionally biased region" description="Polar residues" evidence="1">
    <location>
        <begin position="48"/>
        <end position="59"/>
    </location>
</feature>
<sequence>MDVMQVRPAPLGLFFCTFCRVFTLNWEQGEVNRKREIVYTTVCASTWHSGDSTRLSTKQQRGRGEKIEPTSWPRLESLRPANRMTFTAVFQPLSP</sequence>
<gene>
    <name evidence="2" type="ORF">DFH08DRAFT_884843</name>
</gene>
<reference evidence="2" key="1">
    <citation type="submission" date="2023-03" db="EMBL/GenBank/DDBJ databases">
        <title>Massive genome expansion in bonnet fungi (Mycena s.s.) driven by repeated elements and novel gene families across ecological guilds.</title>
        <authorList>
            <consortium name="Lawrence Berkeley National Laboratory"/>
            <person name="Harder C.B."/>
            <person name="Miyauchi S."/>
            <person name="Viragh M."/>
            <person name="Kuo A."/>
            <person name="Thoen E."/>
            <person name="Andreopoulos B."/>
            <person name="Lu D."/>
            <person name="Skrede I."/>
            <person name="Drula E."/>
            <person name="Henrissat B."/>
            <person name="Morin E."/>
            <person name="Kohler A."/>
            <person name="Barry K."/>
            <person name="LaButti K."/>
            <person name="Morin E."/>
            <person name="Salamov A."/>
            <person name="Lipzen A."/>
            <person name="Mereny Z."/>
            <person name="Hegedus B."/>
            <person name="Baldrian P."/>
            <person name="Stursova M."/>
            <person name="Weitz H."/>
            <person name="Taylor A."/>
            <person name="Grigoriev I.V."/>
            <person name="Nagy L.G."/>
            <person name="Martin F."/>
            <person name="Kauserud H."/>
        </authorList>
    </citation>
    <scope>NUCLEOTIDE SEQUENCE</scope>
    <source>
        <strain evidence="2">CBHHK002</strain>
    </source>
</reference>
<evidence type="ECO:0000313" key="2">
    <source>
        <dbReference type="EMBL" id="KAJ7327612.1"/>
    </source>
</evidence>
<name>A0AAD6ZKQ0_9AGAR</name>
<dbReference type="EMBL" id="JARIHO010000041">
    <property type="protein sequence ID" value="KAJ7327612.1"/>
    <property type="molecule type" value="Genomic_DNA"/>
</dbReference>
<proteinExistence type="predicted"/>
<feature type="region of interest" description="Disordered" evidence="1">
    <location>
        <begin position="48"/>
        <end position="67"/>
    </location>
</feature>
<dbReference type="Proteomes" id="UP001218218">
    <property type="component" value="Unassembled WGS sequence"/>
</dbReference>
<dbReference type="AlphaFoldDB" id="A0AAD6ZKQ0"/>
<evidence type="ECO:0000313" key="3">
    <source>
        <dbReference type="Proteomes" id="UP001218218"/>
    </source>
</evidence>
<protein>
    <submittedName>
        <fullName evidence="2">Uncharacterized protein</fullName>
    </submittedName>
</protein>
<comment type="caution">
    <text evidence="2">The sequence shown here is derived from an EMBL/GenBank/DDBJ whole genome shotgun (WGS) entry which is preliminary data.</text>
</comment>